<evidence type="ECO:0000313" key="4">
    <source>
        <dbReference type="Proteomes" id="UP000593577"/>
    </source>
</evidence>
<dbReference type="PANTHER" id="PTHR47074">
    <property type="entry name" value="BNAC02G40300D PROTEIN"/>
    <property type="match status" value="1"/>
</dbReference>
<dbReference type="InterPro" id="IPR052929">
    <property type="entry name" value="RNase_H-like_EbsB-rel"/>
</dbReference>
<dbReference type="Gene3D" id="3.30.420.10">
    <property type="entry name" value="Ribonuclease H-like superfamily/Ribonuclease H"/>
    <property type="match status" value="1"/>
</dbReference>
<dbReference type="Pfam" id="PF13966">
    <property type="entry name" value="zf-RVT"/>
    <property type="match status" value="1"/>
</dbReference>
<dbReference type="EMBL" id="JABFAA010270007">
    <property type="protein sequence ID" value="MBA0701450.1"/>
    <property type="molecule type" value="Genomic_DNA"/>
</dbReference>
<accession>A0A7J8YQ33</accession>
<evidence type="ECO:0000259" key="1">
    <source>
        <dbReference type="Pfam" id="PF13456"/>
    </source>
</evidence>
<dbReference type="GO" id="GO:0004523">
    <property type="term" value="F:RNA-DNA hybrid ribonuclease activity"/>
    <property type="evidence" value="ECO:0007669"/>
    <property type="project" value="InterPro"/>
</dbReference>
<dbReference type="InterPro" id="IPR044730">
    <property type="entry name" value="RNase_H-like_dom_plant"/>
</dbReference>
<dbReference type="AlphaFoldDB" id="A0A7J8YQ33"/>
<dbReference type="PANTHER" id="PTHR47074:SF61">
    <property type="entry name" value="RNASE H TYPE-1 DOMAIN-CONTAINING PROTEIN"/>
    <property type="match status" value="1"/>
</dbReference>
<dbReference type="Proteomes" id="UP000593577">
    <property type="component" value="Unassembled WGS sequence"/>
</dbReference>
<feature type="domain" description="Reverse transcriptase zinc-binding" evidence="2">
    <location>
        <begin position="65"/>
        <end position="125"/>
    </location>
</feature>
<dbReference type="InterPro" id="IPR012337">
    <property type="entry name" value="RNaseH-like_sf"/>
</dbReference>
<name>A0A7J8YQ33_GOSAI</name>
<gene>
    <name evidence="3" type="ORF">Goari_022990</name>
</gene>
<evidence type="ECO:0000313" key="3">
    <source>
        <dbReference type="EMBL" id="MBA0701450.1"/>
    </source>
</evidence>
<dbReference type="Pfam" id="PF13456">
    <property type="entry name" value="RVT_3"/>
    <property type="match status" value="1"/>
</dbReference>
<evidence type="ECO:0008006" key="5">
    <source>
        <dbReference type="Google" id="ProtNLM"/>
    </source>
</evidence>
<dbReference type="GO" id="GO:0003676">
    <property type="term" value="F:nucleic acid binding"/>
    <property type="evidence" value="ECO:0007669"/>
    <property type="project" value="InterPro"/>
</dbReference>
<feature type="domain" description="RNase H type-1" evidence="1">
    <location>
        <begin position="157"/>
        <end position="278"/>
    </location>
</feature>
<dbReference type="InterPro" id="IPR026960">
    <property type="entry name" value="RVT-Znf"/>
</dbReference>
<protein>
    <recommendedName>
        <fullName evidence="5">RNase H type-1 domain-containing protein</fullName>
    </recommendedName>
</protein>
<sequence length="298" mass="34291">DEQNRTNRRELQLVSDLIDNSSRKWRSDLINSTFQEDTAQKILQIPLAETEHKDTQVWKGELSSEFSLPSKIAIIIWWIPLDYIPHLANLRFKRVTSNDCCPRCGFGVEESLHVFRECPFTREVWQSLNLTWVMDNTIQNIWEWLTWEGVPRITIQFDVALDSRTFKSATGLVGWDMRGNLLVLKTIIHRNVPSPFATEAYACLEGIKLGIALRTQSVRIMGDSKTVIKKSQATSTDKSMIGAIIRDIQNKKSCFQELTFQHIHRSENTHAHSLAKKALVKEESTYLIGEELERHVLG</sequence>
<dbReference type="InterPro" id="IPR002156">
    <property type="entry name" value="RNaseH_domain"/>
</dbReference>
<keyword evidence="4" id="KW-1185">Reference proteome</keyword>
<organism evidence="3 4">
    <name type="scientific">Gossypium aridum</name>
    <name type="common">American cotton</name>
    <name type="synonym">Erioxylum aridum</name>
    <dbReference type="NCBI Taxonomy" id="34290"/>
    <lineage>
        <taxon>Eukaryota</taxon>
        <taxon>Viridiplantae</taxon>
        <taxon>Streptophyta</taxon>
        <taxon>Embryophyta</taxon>
        <taxon>Tracheophyta</taxon>
        <taxon>Spermatophyta</taxon>
        <taxon>Magnoliopsida</taxon>
        <taxon>eudicotyledons</taxon>
        <taxon>Gunneridae</taxon>
        <taxon>Pentapetalae</taxon>
        <taxon>rosids</taxon>
        <taxon>malvids</taxon>
        <taxon>Malvales</taxon>
        <taxon>Malvaceae</taxon>
        <taxon>Malvoideae</taxon>
        <taxon>Gossypium</taxon>
    </lineage>
</organism>
<reference evidence="3 4" key="1">
    <citation type="journal article" date="2019" name="Genome Biol. Evol.">
        <title>Insights into the evolution of the New World diploid cottons (Gossypium, subgenus Houzingenia) based on genome sequencing.</title>
        <authorList>
            <person name="Grover C.E."/>
            <person name="Arick M.A. 2nd"/>
            <person name="Thrash A."/>
            <person name="Conover J.L."/>
            <person name="Sanders W.S."/>
            <person name="Peterson D.G."/>
            <person name="Frelichowski J.E."/>
            <person name="Scheffler J.A."/>
            <person name="Scheffler B.E."/>
            <person name="Wendel J.F."/>
        </authorList>
    </citation>
    <scope>NUCLEOTIDE SEQUENCE [LARGE SCALE GENOMIC DNA]</scope>
    <source>
        <strain evidence="3">185</strain>
        <tissue evidence="3">Leaf</tissue>
    </source>
</reference>
<feature type="non-terminal residue" evidence="3">
    <location>
        <position position="1"/>
    </location>
</feature>
<comment type="caution">
    <text evidence="3">The sequence shown here is derived from an EMBL/GenBank/DDBJ whole genome shotgun (WGS) entry which is preliminary data.</text>
</comment>
<proteinExistence type="predicted"/>
<dbReference type="InterPro" id="IPR036397">
    <property type="entry name" value="RNaseH_sf"/>
</dbReference>
<dbReference type="CDD" id="cd06222">
    <property type="entry name" value="RNase_H_like"/>
    <property type="match status" value="1"/>
</dbReference>
<feature type="non-terminal residue" evidence="3">
    <location>
        <position position="298"/>
    </location>
</feature>
<evidence type="ECO:0000259" key="2">
    <source>
        <dbReference type="Pfam" id="PF13966"/>
    </source>
</evidence>
<dbReference type="SUPFAM" id="SSF53098">
    <property type="entry name" value="Ribonuclease H-like"/>
    <property type="match status" value="1"/>
</dbReference>